<feature type="compositionally biased region" description="Basic and acidic residues" evidence="1">
    <location>
        <begin position="98"/>
        <end position="110"/>
    </location>
</feature>
<sequence length="110" mass="12136">MAASSAINLTINFLDGTKEAISQPIKPENGEISYPDLLSSINTVQAQCNQVLTKVIEDEKAKRANSNSGVEMPDSGRPDDDEEDDDDEEEDDEEDKEEPSKEPPEKKPKT</sequence>
<evidence type="ECO:0000313" key="3">
    <source>
        <dbReference type="Proteomes" id="UP000762676"/>
    </source>
</evidence>
<accession>A0AAV4I1M0</accession>
<dbReference type="AlphaFoldDB" id="A0AAV4I1M0"/>
<reference evidence="2 3" key="1">
    <citation type="journal article" date="2021" name="Elife">
        <title>Chloroplast acquisition without the gene transfer in kleptoplastic sea slugs, Plakobranchus ocellatus.</title>
        <authorList>
            <person name="Maeda T."/>
            <person name="Takahashi S."/>
            <person name="Yoshida T."/>
            <person name="Shimamura S."/>
            <person name="Takaki Y."/>
            <person name="Nagai Y."/>
            <person name="Toyoda A."/>
            <person name="Suzuki Y."/>
            <person name="Arimoto A."/>
            <person name="Ishii H."/>
            <person name="Satoh N."/>
            <person name="Nishiyama T."/>
            <person name="Hasebe M."/>
            <person name="Maruyama T."/>
            <person name="Minagawa J."/>
            <person name="Obokata J."/>
            <person name="Shigenobu S."/>
        </authorList>
    </citation>
    <scope>NUCLEOTIDE SEQUENCE [LARGE SCALE GENOMIC DNA]</scope>
</reference>
<evidence type="ECO:0008006" key="4">
    <source>
        <dbReference type="Google" id="ProtNLM"/>
    </source>
</evidence>
<organism evidence="2 3">
    <name type="scientific">Elysia marginata</name>
    <dbReference type="NCBI Taxonomy" id="1093978"/>
    <lineage>
        <taxon>Eukaryota</taxon>
        <taxon>Metazoa</taxon>
        <taxon>Spiralia</taxon>
        <taxon>Lophotrochozoa</taxon>
        <taxon>Mollusca</taxon>
        <taxon>Gastropoda</taxon>
        <taxon>Heterobranchia</taxon>
        <taxon>Euthyneura</taxon>
        <taxon>Panpulmonata</taxon>
        <taxon>Sacoglossa</taxon>
        <taxon>Placobranchoidea</taxon>
        <taxon>Plakobranchidae</taxon>
        <taxon>Elysia</taxon>
    </lineage>
</organism>
<feature type="compositionally biased region" description="Acidic residues" evidence="1">
    <location>
        <begin position="79"/>
        <end position="97"/>
    </location>
</feature>
<dbReference type="Proteomes" id="UP000762676">
    <property type="component" value="Unassembled WGS sequence"/>
</dbReference>
<evidence type="ECO:0000256" key="1">
    <source>
        <dbReference type="SAM" id="MobiDB-lite"/>
    </source>
</evidence>
<gene>
    <name evidence="2" type="ORF">ElyMa_001133700</name>
</gene>
<proteinExistence type="predicted"/>
<protein>
    <recommendedName>
        <fullName evidence="4">EKC/KEOPS complex subunit GON7</fullName>
    </recommendedName>
</protein>
<comment type="caution">
    <text evidence="2">The sequence shown here is derived from an EMBL/GenBank/DDBJ whole genome shotgun (WGS) entry which is preliminary data.</text>
</comment>
<feature type="region of interest" description="Disordered" evidence="1">
    <location>
        <begin position="58"/>
        <end position="110"/>
    </location>
</feature>
<dbReference type="EMBL" id="BMAT01002250">
    <property type="protein sequence ID" value="GFS02847.1"/>
    <property type="molecule type" value="Genomic_DNA"/>
</dbReference>
<name>A0AAV4I1M0_9GAST</name>
<evidence type="ECO:0000313" key="2">
    <source>
        <dbReference type="EMBL" id="GFS02847.1"/>
    </source>
</evidence>
<keyword evidence="3" id="KW-1185">Reference proteome</keyword>